<dbReference type="PANTHER" id="PTHR43236:SF2">
    <property type="entry name" value="BLL0069 PROTEIN"/>
    <property type="match status" value="1"/>
</dbReference>
<reference evidence="2 3" key="1">
    <citation type="submission" date="2016-10" db="EMBL/GenBank/DDBJ databases">
        <authorList>
            <person name="de Groot N.N."/>
        </authorList>
    </citation>
    <scope>NUCLEOTIDE SEQUENCE [LARGE SCALE GENOMIC DNA]</scope>
    <source>
        <strain evidence="2 3">DSM 18346</strain>
    </source>
</reference>
<evidence type="ECO:0000313" key="2">
    <source>
        <dbReference type="EMBL" id="SDL19163.1"/>
    </source>
</evidence>
<sequence>MEIKTIVNRLVEKYQTKDPFVLASCLNISTNLWPLHENIQGLYQNFKRNKFIFINDNLLYEQQKIVLAHEIGHAVLHKGLNVCFLEANTFFIKNKFETEANRFAVELLITDEMIYRFEGYTVEQIATAMEIDVNMLKLKL</sequence>
<keyword evidence="3" id="KW-1185">Reference proteome</keyword>
<accession>A0A1G9I2X0</accession>
<dbReference type="InterPro" id="IPR052345">
    <property type="entry name" value="Rad_response_metalloprotease"/>
</dbReference>
<gene>
    <name evidence="2" type="ORF">SAMN05660472_02772</name>
</gene>
<dbReference type="PANTHER" id="PTHR43236">
    <property type="entry name" value="ANTITOXIN HIGA1"/>
    <property type="match status" value="1"/>
</dbReference>
<name>A0A1G9I2X0_9FIRM</name>
<evidence type="ECO:0000313" key="3">
    <source>
        <dbReference type="Proteomes" id="UP000198718"/>
    </source>
</evidence>
<dbReference type="Pfam" id="PF06114">
    <property type="entry name" value="Peptidase_M78"/>
    <property type="match status" value="1"/>
</dbReference>
<dbReference type="AlphaFoldDB" id="A0A1G9I2X0"/>
<dbReference type="OrthoDB" id="9816277at2"/>
<organism evidence="2 3">
    <name type="scientific">Natronincola ferrireducens</name>
    <dbReference type="NCBI Taxonomy" id="393762"/>
    <lineage>
        <taxon>Bacteria</taxon>
        <taxon>Bacillati</taxon>
        <taxon>Bacillota</taxon>
        <taxon>Clostridia</taxon>
        <taxon>Peptostreptococcales</taxon>
        <taxon>Natronincolaceae</taxon>
        <taxon>Natronincola</taxon>
    </lineage>
</organism>
<feature type="domain" description="IrrE N-terminal-like" evidence="1">
    <location>
        <begin position="33"/>
        <end position="136"/>
    </location>
</feature>
<dbReference type="InterPro" id="IPR010359">
    <property type="entry name" value="IrrE_HExxH"/>
</dbReference>
<protein>
    <recommendedName>
        <fullName evidence="1">IrrE N-terminal-like domain-containing protein</fullName>
    </recommendedName>
</protein>
<evidence type="ECO:0000259" key="1">
    <source>
        <dbReference type="Pfam" id="PF06114"/>
    </source>
</evidence>
<dbReference type="Proteomes" id="UP000198718">
    <property type="component" value="Unassembled WGS sequence"/>
</dbReference>
<proteinExistence type="predicted"/>
<dbReference type="STRING" id="393762.SAMN05660472_02772"/>
<dbReference type="Gene3D" id="1.10.10.2910">
    <property type="match status" value="1"/>
</dbReference>
<dbReference type="RefSeq" id="WP_090554684.1">
    <property type="nucleotide sequence ID" value="NZ_FNFP01000010.1"/>
</dbReference>
<dbReference type="EMBL" id="FNFP01000010">
    <property type="protein sequence ID" value="SDL19163.1"/>
    <property type="molecule type" value="Genomic_DNA"/>
</dbReference>